<keyword evidence="3" id="KW-0997">Cell inner membrane</keyword>
<evidence type="ECO:0000256" key="4">
    <source>
        <dbReference type="ARBA" id="ARBA00022692"/>
    </source>
</evidence>
<comment type="similarity">
    <text evidence="7">Belongs to the ThrE exporter (TC 2.A.79) family.</text>
</comment>
<keyword evidence="6 8" id="KW-0472">Membrane</keyword>
<keyword evidence="11" id="KW-1185">Reference proteome</keyword>
<evidence type="ECO:0000259" key="9">
    <source>
        <dbReference type="Pfam" id="PF12821"/>
    </source>
</evidence>
<keyword evidence="4 8" id="KW-0812">Transmembrane</keyword>
<keyword evidence="5 8" id="KW-1133">Transmembrane helix</keyword>
<accession>A0A2T3FS13</accession>
<organism evidence="10 11">
    <name type="scientific">Clostridium fessum</name>
    <dbReference type="NCBI Taxonomy" id="2126740"/>
    <lineage>
        <taxon>Bacteria</taxon>
        <taxon>Bacillati</taxon>
        <taxon>Bacillota</taxon>
        <taxon>Clostridia</taxon>
        <taxon>Eubacteriales</taxon>
        <taxon>Clostridiaceae</taxon>
        <taxon>Clostridium</taxon>
    </lineage>
</organism>
<dbReference type="EMBL" id="PYLO01000002">
    <property type="protein sequence ID" value="PST38062.1"/>
    <property type="molecule type" value="Genomic_DNA"/>
</dbReference>
<evidence type="ECO:0000313" key="11">
    <source>
        <dbReference type="Proteomes" id="UP000241048"/>
    </source>
</evidence>
<keyword evidence="2" id="KW-1003">Cell membrane</keyword>
<reference evidence="10 11" key="1">
    <citation type="submission" date="2018-03" db="EMBL/GenBank/DDBJ databases">
        <title>Lachnoclostridium SNUG30386 gen.nov., sp.nov., isolated from human faeces.</title>
        <authorList>
            <person name="Seo B."/>
            <person name="Jeon K."/>
            <person name="Ko G."/>
        </authorList>
    </citation>
    <scope>NUCLEOTIDE SEQUENCE [LARGE SCALE GENOMIC DNA]</scope>
    <source>
        <strain evidence="10 11">SNUG30386</strain>
    </source>
</reference>
<comment type="caution">
    <text evidence="10">The sequence shown here is derived from an EMBL/GenBank/DDBJ whole genome shotgun (WGS) entry which is preliminary data.</text>
</comment>
<dbReference type="AlphaFoldDB" id="A0A2T3FS13"/>
<evidence type="ECO:0000256" key="3">
    <source>
        <dbReference type="ARBA" id="ARBA00022519"/>
    </source>
</evidence>
<dbReference type="InterPro" id="IPR050539">
    <property type="entry name" value="ThrE_Dicarb/AminoAcid_Exp"/>
</dbReference>
<dbReference type="InterPro" id="IPR024528">
    <property type="entry name" value="ThrE_2"/>
</dbReference>
<evidence type="ECO:0000256" key="6">
    <source>
        <dbReference type="ARBA" id="ARBA00023136"/>
    </source>
</evidence>
<evidence type="ECO:0000256" key="5">
    <source>
        <dbReference type="ARBA" id="ARBA00022989"/>
    </source>
</evidence>
<sequence length="158" mass="16883">MAGEILGQLLAACVGTAAFSALFGVPKKYWLDCGICGAVGWGVYLAVMAAYQTPIIGTFAASAVLTMLSRCLAVQRKAPTLLFLVCGIFPLVPGAAIYYTAYNFFMGQEALALQYGMDTIKMAVAIGLGIGAAYSLPGHLFGWKWEIEVWEPEKEGKK</sequence>
<evidence type="ECO:0000313" key="10">
    <source>
        <dbReference type="EMBL" id="PST38062.1"/>
    </source>
</evidence>
<comment type="subcellular location">
    <subcellularLocation>
        <location evidence="1">Cell membrane</location>
        <topology evidence="1">Multi-pass membrane protein</topology>
    </subcellularLocation>
</comment>
<evidence type="ECO:0000256" key="2">
    <source>
        <dbReference type="ARBA" id="ARBA00022475"/>
    </source>
</evidence>
<dbReference type="GO" id="GO:0005886">
    <property type="term" value="C:plasma membrane"/>
    <property type="evidence" value="ECO:0007669"/>
    <property type="project" value="UniProtKB-SubCell"/>
</dbReference>
<dbReference type="PANTHER" id="PTHR34390">
    <property type="entry name" value="UPF0442 PROTEIN YJJB-RELATED"/>
    <property type="match status" value="1"/>
</dbReference>
<protein>
    <submittedName>
        <fullName evidence="10">Threonine/serine exporter</fullName>
    </submittedName>
</protein>
<evidence type="ECO:0000256" key="1">
    <source>
        <dbReference type="ARBA" id="ARBA00004651"/>
    </source>
</evidence>
<feature type="domain" description="Threonine/Serine exporter ThrE" evidence="9">
    <location>
        <begin position="8"/>
        <end position="132"/>
    </location>
</feature>
<name>A0A2T3FS13_9CLOT</name>
<feature type="transmembrane region" description="Helical" evidence="8">
    <location>
        <begin position="119"/>
        <end position="136"/>
    </location>
</feature>
<proteinExistence type="inferred from homology"/>
<evidence type="ECO:0000256" key="7">
    <source>
        <dbReference type="ARBA" id="ARBA00034125"/>
    </source>
</evidence>
<feature type="transmembrane region" description="Helical" evidence="8">
    <location>
        <begin position="44"/>
        <end position="68"/>
    </location>
</feature>
<feature type="transmembrane region" description="Helical" evidence="8">
    <location>
        <begin position="80"/>
        <end position="99"/>
    </location>
</feature>
<dbReference type="Pfam" id="PF12821">
    <property type="entry name" value="ThrE_2"/>
    <property type="match status" value="1"/>
</dbReference>
<dbReference type="Proteomes" id="UP000241048">
    <property type="component" value="Unassembled WGS sequence"/>
</dbReference>
<dbReference type="PANTHER" id="PTHR34390:SF1">
    <property type="entry name" value="SUCCINATE TRANSPORTER SUBUNIT YJJB-RELATED"/>
    <property type="match status" value="1"/>
</dbReference>
<dbReference type="GO" id="GO:0015744">
    <property type="term" value="P:succinate transport"/>
    <property type="evidence" value="ECO:0007669"/>
    <property type="project" value="TreeGrafter"/>
</dbReference>
<evidence type="ECO:0000256" key="8">
    <source>
        <dbReference type="SAM" id="Phobius"/>
    </source>
</evidence>
<gene>
    <name evidence="10" type="ORF">C7U56_07030</name>
</gene>